<dbReference type="GeneID" id="29801820"/>
<organism evidence="1 2">
    <name type="scientific">Ligilactobacillus ruminis DSM 20403 = NBRC 102161</name>
    <dbReference type="NCBI Taxonomy" id="1423798"/>
    <lineage>
        <taxon>Bacteria</taxon>
        <taxon>Bacillati</taxon>
        <taxon>Bacillota</taxon>
        <taxon>Bacilli</taxon>
        <taxon>Lactobacillales</taxon>
        <taxon>Lactobacillaceae</taxon>
        <taxon>Ligilactobacillus</taxon>
    </lineage>
</organism>
<name>A0A1I2QQ92_9LACO</name>
<reference evidence="2" key="1">
    <citation type="submission" date="2016-10" db="EMBL/GenBank/DDBJ databases">
        <authorList>
            <person name="Varghese N."/>
            <person name="Submissions S."/>
        </authorList>
    </citation>
    <scope>NUCLEOTIDE SEQUENCE [LARGE SCALE GENOMIC DNA]</scope>
    <source>
        <strain evidence="2">DSM 20403</strain>
    </source>
</reference>
<dbReference type="EMBL" id="FOPI01000010">
    <property type="protein sequence ID" value="SFG30504.1"/>
    <property type="molecule type" value="Genomic_DNA"/>
</dbReference>
<proteinExistence type="predicted"/>
<protein>
    <submittedName>
        <fullName evidence="1">Flagellar operon protein</fullName>
    </submittedName>
</protein>
<keyword evidence="1" id="KW-0282">Flagellum</keyword>
<gene>
    <name evidence="1" type="ORF">SAMN02910432_00770</name>
</gene>
<sequence>MMRISQVGLENQNHATIQAQKKRNQQDFGNELEKAQLKISNHAQKRMSARKLNLADDDYVQISKAVSELQEKGSRESLLLYKDMGLIANVQNRTIITAMDMNEIGTVTNIDSTKFIK</sequence>
<dbReference type="Proteomes" id="UP000182635">
    <property type="component" value="Unassembled WGS sequence"/>
</dbReference>
<accession>A0A1I2QQ92</accession>
<keyword evidence="1" id="KW-0966">Cell projection</keyword>
<evidence type="ECO:0000313" key="1">
    <source>
        <dbReference type="EMBL" id="SFG30504.1"/>
    </source>
</evidence>
<keyword evidence="1" id="KW-0969">Cilium</keyword>
<dbReference type="OrthoDB" id="165650at2"/>
<dbReference type="RefSeq" id="WP_041820101.1">
    <property type="nucleotide sequence ID" value="NZ_AYYL01000007.1"/>
</dbReference>
<evidence type="ECO:0000313" key="2">
    <source>
        <dbReference type="Proteomes" id="UP000182635"/>
    </source>
</evidence>
<dbReference type="AlphaFoldDB" id="A0A1I2QQ92"/>